<sequence>MISDPNLRSGIMIALCLVPYLLDSIFQHAQKFFLLSRYVGRALIYIIGPISINMFFLDANDRFNYWPAIATVLLIASANFLPGGDQSKRHQHRVTALYLGLLSLFLCLSIEIQTDSTLTRQILGAGSFFTLSVVLARICLLQGITTLFNGVTAAISVRVIVLYLEVFGNLLTTGIGLILSGLVILMIMWVWNKTRLKTFSNKGTHHE</sequence>
<feature type="transmembrane region" description="Helical" evidence="1">
    <location>
        <begin position="170"/>
        <end position="191"/>
    </location>
</feature>
<reference evidence="3" key="1">
    <citation type="submission" date="2017-04" db="EMBL/GenBank/DDBJ databases">
        <authorList>
            <person name="Varghese N."/>
            <person name="Submissions S."/>
        </authorList>
    </citation>
    <scope>NUCLEOTIDE SEQUENCE [LARGE SCALE GENOMIC DNA]</scope>
    <source>
        <strain evidence="3">RKEM611</strain>
    </source>
</reference>
<proteinExistence type="predicted"/>
<keyword evidence="3" id="KW-1185">Reference proteome</keyword>
<dbReference type="EMBL" id="FWZT01000043">
    <property type="protein sequence ID" value="SMF82883.1"/>
    <property type="molecule type" value="Genomic_DNA"/>
</dbReference>
<protein>
    <submittedName>
        <fullName evidence="2">Uncharacterized protein</fullName>
    </submittedName>
</protein>
<feature type="transmembrane region" description="Helical" evidence="1">
    <location>
        <begin position="94"/>
        <end position="112"/>
    </location>
</feature>
<name>A0A1Y6CQ67_9BACT</name>
<feature type="transmembrane region" description="Helical" evidence="1">
    <location>
        <begin position="6"/>
        <end position="26"/>
    </location>
</feature>
<dbReference type="Proteomes" id="UP000192907">
    <property type="component" value="Unassembled WGS sequence"/>
</dbReference>
<keyword evidence="1" id="KW-1133">Transmembrane helix</keyword>
<gene>
    <name evidence="2" type="ORF">SAMN06296036_14324</name>
</gene>
<keyword evidence="1" id="KW-0812">Transmembrane</keyword>
<dbReference type="AlphaFoldDB" id="A0A1Y6CQ67"/>
<evidence type="ECO:0000313" key="2">
    <source>
        <dbReference type="EMBL" id="SMF82883.1"/>
    </source>
</evidence>
<dbReference type="STRING" id="1513793.SAMN06296036_14324"/>
<evidence type="ECO:0000313" key="3">
    <source>
        <dbReference type="Proteomes" id="UP000192907"/>
    </source>
</evidence>
<organism evidence="2 3">
    <name type="scientific">Pseudobacteriovorax antillogorgiicola</name>
    <dbReference type="NCBI Taxonomy" id="1513793"/>
    <lineage>
        <taxon>Bacteria</taxon>
        <taxon>Pseudomonadati</taxon>
        <taxon>Bdellovibrionota</taxon>
        <taxon>Oligoflexia</taxon>
        <taxon>Oligoflexales</taxon>
        <taxon>Pseudobacteriovoracaceae</taxon>
        <taxon>Pseudobacteriovorax</taxon>
    </lineage>
</organism>
<feature type="transmembrane region" description="Helical" evidence="1">
    <location>
        <begin position="38"/>
        <end position="57"/>
    </location>
</feature>
<feature type="transmembrane region" description="Helical" evidence="1">
    <location>
        <begin position="63"/>
        <end position="82"/>
    </location>
</feature>
<accession>A0A1Y6CQ67</accession>
<evidence type="ECO:0000256" key="1">
    <source>
        <dbReference type="SAM" id="Phobius"/>
    </source>
</evidence>
<keyword evidence="1" id="KW-0472">Membrane</keyword>
<dbReference type="RefSeq" id="WP_132326183.1">
    <property type="nucleotide sequence ID" value="NZ_FWZT01000043.1"/>
</dbReference>